<reference evidence="2" key="2">
    <citation type="journal article" date="2021" name="Syst. Appl. Microbiol.">
        <title>Roseomonas hellenica sp. nov., isolated from roots of wild-growing Alkanna tinctoria.</title>
        <authorList>
            <person name="Rat A."/>
            <person name="Naranjo H.D."/>
            <person name="Lebbe L."/>
            <person name="Cnockaert M."/>
            <person name="Krigas N."/>
            <person name="Grigoriadou K."/>
            <person name="Maloupa E."/>
            <person name="Willems A."/>
        </authorList>
    </citation>
    <scope>NUCLEOTIDE SEQUENCE</scope>
    <source>
        <strain evidence="2">LMG 28251</strain>
    </source>
</reference>
<dbReference type="InterPro" id="IPR016181">
    <property type="entry name" value="Acyl_CoA_acyltransferase"/>
</dbReference>
<gene>
    <name evidence="2" type="ORF">GXW79_16860</name>
</gene>
<comment type="caution">
    <text evidence="2">The sequence shown here is derived from an EMBL/GenBank/DDBJ whole genome shotgun (WGS) entry which is preliminary data.</text>
</comment>
<name>A0AAF1K633_9PROT</name>
<dbReference type="SUPFAM" id="SSF55729">
    <property type="entry name" value="Acyl-CoA N-acyltransferases (Nat)"/>
    <property type="match status" value="1"/>
</dbReference>
<dbReference type="Pfam" id="PF08445">
    <property type="entry name" value="FR47"/>
    <property type="match status" value="1"/>
</dbReference>
<dbReference type="GO" id="GO:0016747">
    <property type="term" value="F:acyltransferase activity, transferring groups other than amino-acyl groups"/>
    <property type="evidence" value="ECO:0007669"/>
    <property type="project" value="InterPro"/>
</dbReference>
<evidence type="ECO:0000313" key="3">
    <source>
        <dbReference type="Proteomes" id="UP001196068"/>
    </source>
</evidence>
<reference evidence="2" key="1">
    <citation type="submission" date="2020-01" db="EMBL/GenBank/DDBJ databases">
        <authorList>
            <person name="Rat A."/>
        </authorList>
    </citation>
    <scope>NUCLEOTIDE SEQUENCE</scope>
    <source>
        <strain evidence="2">LMG 28251</strain>
    </source>
</reference>
<evidence type="ECO:0000259" key="1">
    <source>
        <dbReference type="PROSITE" id="PS51186"/>
    </source>
</evidence>
<dbReference type="Proteomes" id="UP001196068">
    <property type="component" value="Unassembled WGS sequence"/>
</dbReference>
<organism evidence="2 3">
    <name type="scientific">Plastoroseomonas arctica</name>
    <dbReference type="NCBI Taxonomy" id="1509237"/>
    <lineage>
        <taxon>Bacteria</taxon>
        <taxon>Pseudomonadati</taxon>
        <taxon>Pseudomonadota</taxon>
        <taxon>Alphaproteobacteria</taxon>
        <taxon>Acetobacterales</taxon>
        <taxon>Acetobacteraceae</taxon>
        <taxon>Plastoroseomonas</taxon>
    </lineage>
</organism>
<dbReference type="PROSITE" id="PS51186">
    <property type="entry name" value="GNAT"/>
    <property type="match status" value="1"/>
</dbReference>
<evidence type="ECO:0000313" key="2">
    <source>
        <dbReference type="EMBL" id="MBR0656754.1"/>
    </source>
</evidence>
<dbReference type="Gene3D" id="3.40.630.30">
    <property type="match status" value="1"/>
</dbReference>
<dbReference type="InterPro" id="IPR000182">
    <property type="entry name" value="GNAT_dom"/>
</dbReference>
<dbReference type="RefSeq" id="WP_211875619.1">
    <property type="nucleotide sequence ID" value="NZ_JAAEDH010000021.1"/>
</dbReference>
<dbReference type="AlphaFoldDB" id="A0AAF1K633"/>
<dbReference type="EMBL" id="JAAEDH010000021">
    <property type="protein sequence ID" value="MBR0656754.1"/>
    <property type="molecule type" value="Genomic_DNA"/>
</dbReference>
<sequence length="192" mass="20899">MIAIRRARPTDAGAIGAVHAEVWRNTYAGVLPSQYLSGLSAFRLGLGYERGILDRREGHAVFVAVASGSDLTPGPMGVESQVVGFVSGGRARRNAIAAGEVETIYLLEDWRDRAVGRRLMRAMGAHLRAVGCGSAMVWVLKDNPSRWFYERLGGRPAAREMTRFAGQNVEQMAYAWDPIEALLTATAPAPER</sequence>
<dbReference type="CDD" id="cd04301">
    <property type="entry name" value="NAT_SF"/>
    <property type="match status" value="1"/>
</dbReference>
<keyword evidence="3" id="KW-1185">Reference proteome</keyword>
<protein>
    <submittedName>
        <fullName evidence="2">GNAT family N-acetyltransferase</fullName>
    </submittedName>
</protein>
<proteinExistence type="predicted"/>
<dbReference type="InterPro" id="IPR013653">
    <property type="entry name" value="GCN5-like_dom"/>
</dbReference>
<accession>A0AAF1K633</accession>
<feature type="domain" description="N-acetyltransferase" evidence="1">
    <location>
        <begin position="2"/>
        <end position="180"/>
    </location>
</feature>